<evidence type="ECO:0000256" key="3">
    <source>
        <dbReference type="ARBA" id="ARBA00023055"/>
    </source>
</evidence>
<keyword evidence="2" id="KW-0813">Transport</keyword>
<dbReference type="CDD" id="cd21677">
    <property type="entry name" value="SMP_SYT"/>
    <property type="match status" value="1"/>
</dbReference>
<evidence type="ECO:0000256" key="5">
    <source>
        <dbReference type="ARBA" id="ARBA00023136"/>
    </source>
</evidence>
<feature type="region of interest" description="Disordered" evidence="6">
    <location>
        <begin position="428"/>
        <end position="519"/>
    </location>
</feature>
<feature type="domain" description="SMP-LTD" evidence="9">
    <location>
        <begin position="103"/>
        <end position="311"/>
    </location>
</feature>
<reference evidence="10" key="1">
    <citation type="submission" date="2021-01" db="EMBL/GenBank/DDBJ databases">
        <authorList>
            <person name="Eckstrom K.M.E."/>
        </authorList>
    </citation>
    <scope>NUCLEOTIDE SEQUENCE</scope>
    <source>
        <strain evidence="10">UVCC 0001</strain>
    </source>
</reference>
<dbReference type="SUPFAM" id="SSF49562">
    <property type="entry name" value="C2 domain (Calcium/lipid-binding domain, CaLB)"/>
    <property type="match status" value="2"/>
</dbReference>
<dbReference type="GO" id="GO:0005783">
    <property type="term" value="C:endoplasmic reticulum"/>
    <property type="evidence" value="ECO:0007669"/>
    <property type="project" value="TreeGrafter"/>
</dbReference>
<evidence type="ECO:0000313" key="10">
    <source>
        <dbReference type="EMBL" id="KAK2080376.1"/>
    </source>
</evidence>
<keyword evidence="11" id="KW-1185">Reference proteome</keyword>
<evidence type="ECO:0000256" key="7">
    <source>
        <dbReference type="SAM" id="Phobius"/>
    </source>
</evidence>
<feature type="compositionally biased region" description="Basic and acidic residues" evidence="6">
    <location>
        <begin position="452"/>
        <end position="466"/>
    </location>
</feature>
<sequence>MAPDASVYDREAIDGLVAALKRSGLHPHATSSSGHLSWTFAVFVAGIVFCLGCLVAGWLTLQRSERLRRRVEGATRAAREGVPLESLRALFGADLPTWLSSPDVSRMDWANTALEGMWGQVGAAAVKWAVLEGNLQHLLNSTTFWRPAWLASSGITVQGLSLGHVPPVITGVTAYKREENTLSDRVMLDFNFSWSSKMNARMDVQVLPSNMKFPVLGSVASFLTRRSIVVVRDLAASGTIRAQLRPLMNKIPVVGAVKISFLGAPTFTYKVSSYGINPMFIPGLETFINSFITGQVLQPFTYPDGFVVKLDPSAGDVASELPEGLLTVTLKEATGVPRMDFIGGADPYVKLWVNETLKMHSTVKSRTRHPVWNEDFRLTVHDYEHQALRFIVYDSDAFRRDDEIGRTELLLKDLDLSEPRDITLLIPRTGKKEARTQSDSMGFQKAQVTAASDRHELAVRGERSGKDVAGAAPGTAGARPARARGARGGDGAAAPAPANPGDPADPAPPPVNARPSTGLGKTLRTLQENTSGLGVQARDAFGRLADDSLELLGVGKRCELHVRLAYTPFDRASGSITGELRRVFSGGVLYVYLDHGTDLYSKSLEGYTKNMRCRLTVGRRSRETESSRSKLLDRKNPVFDQKLELILDGDEVDAAREEIIRVDLFTHHLLRKPLYKGHVAVPLQEVIRRGQVQGAWPMQGVPHGQLTMTLTWVSTLSA</sequence>
<dbReference type="EMBL" id="JASFZW010000001">
    <property type="protein sequence ID" value="KAK2080376.1"/>
    <property type="molecule type" value="Genomic_DNA"/>
</dbReference>
<dbReference type="PANTHER" id="PTHR10774:SF190">
    <property type="entry name" value="C2 CALCIUM_LIPID-BINDING ENDONUCLEASE_EXONUCLEASE_PHOSPHATASE-RELATED"/>
    <property type="match status" value="1"/>
</dbReference>
<keyword evidence="7" id="KW-1133">Transmembrane helix</keyword>
<feature type="transmembrane region" description="Helical" evidence="7">
    <location>
        <begin position="38"/>
        <end position="61"/>
    </location>
</feature>
<dbReference type="SMART" id="SM00239">
    <property type="entry name" value="C2"/>
    <property type="match status" value="2"/>
</dbReference>
<organism evidence="10 11">
    <name type="scientific">Prototheca wickerhamii</name>
    <dbReference type="NCBI Taxonomy" id="3111"/>
    <lineage>
        <taxon>Eukaryota</taxon>
        <taxon>Viridiplantae</taxon>
        <taxon>Chlorophyta</taxon>
        <taxon>core chlorophytes</taxon>
        <taxon>Trebouxiophyceae</taxon>
        <taxon>Chlorellales</taxon>
        <taxon>Chlorellaceae</taxon>
        <taxon>Prototheca</taxon>
    </lineage>
</organism>
<evidence type="ECO:0000313" key="11">
    <source>
        <dbReference type="Proteomes" id="UP001255856"/>
    </source>
</evidence>
<dbReference type="GO" id="GO:0016020">
    <property type="term" value="C:membrane"/>
    <property type="evidence" value="ECO:0007669"/>
    <property type="project" value="UniProtKB-SubCell"/>
</dbReference>
<evidence type="ECO:0000256" key="4">
    <source>
        <dbReference type="ARBA" id="ARBA00023121"/>
    </source>
</evidence>
<evidence type="ECO:0000256" key="6">
    <source>
        <dbReference type="SAM" id="MobiDB-lite"/>
    </source>
</evidence>
<dbReference type="InterPro" id="IPR000008">
    <property type="entry name" value="C2_dom"/>
</dbReference>
<dbReference type="GO" id="GO:0006869">
    <property type="term" value="P:lipid transport"/>
    <property type="evidence" value="ECO:0007669"/>
    <property type="project" value="UniProtKB-KW"/>
</dbReference>
<protein>
    <recommendedName>
        <fullName evidence="12">Plant synaptotagmin</fullName>
    </recommendedName>
</protein>
<keyword evidence="3" id="KW-0445">Lipid transport</keyword>
<evidence type="ECO:0000259" key="9">
    <source>
        <dbReference type="PROSITE" id="PS51847"/>
    </source>
</evidence>
<evidence type="ECO:0000256" key="2">
    <source>
        <dbReference type="ARBA" id="ARBA00022448"/>
    </source>
</evidence>
<comment type="subcellular location">
    <subcellularLocation>
        <location evidence="1">Membrane</location>
    </subcellularLocation>
</comment>
<keyword evidence="7" id="KW-0812">Transmembrane</keyword>
<dbReference type="InterPro" id="IPR045050">
    <property type="entry name" value="Synaptotagmin_plant"/>
</dbReference>
<dbReference type="Gene3D" id="2.60.40.150">
    <property type="entry name" value="C2 domain"/>
    <property type="match status" value="2"/>
</dbReference>
<feature type="compositionally biased region" description="Pro residues" evidence="6">
    <location>
        <begin position="497"/>
        <end position="512"/>
    </location>
</feature>
<feature type="domain" description="C2" evidence="8">
    <location>
        <begin position="570"/>
        <end position="697"/>
    </location>
</feature>
<dbReference type="PROSITE" id="PS50004">
    <property type="entry name" value="C2"/>
    <property type="match status" value="2"/>
</dbReference>
<name>A0AAD9IKW3_PROWI</name>
<dbReference type="InterPro" id="IPR031468">
    <property type="entry name" value="SMP_LBD"/>
</dbReference>
<gene>
    <name evidence="10" type="ORF">QBZ16_000229</name>
</gene>
<evidence type="ECO:0008006" key="12">
    <source>
        <dbReference type="Google" id="ProtNLM"/>
    </source>
</evidence>
<comment type="caution">
    <text evidence="10">The sequence shown here is derived from an EMBL/GenBank/DDBJ whole genome shotgun (WGS) entry which is preliminary data.</text>
</comment>
<accession>A0AAD9IKW3</accession>
<feature type="compositionally biased region" description="Polar residues" evidence="6">
    <location>
        <begin position="437"/>
        <end position="450"/>
    </location>
</feature>
<dbReference type="CDD" id="cd00030">
    <property type="entry name" value="C2"/>
    <property type="match status" value="1"/>
</dbReference>
<dbReference type="AlphaFoldDB" id="A0AAD9IKW3"/>
<feature type="domain" description="C2" evidence="8">
    <location>
        <begin position="306"/>
        <end position="424"/>
    </location>
</feature>
<feature type="compositionally biased region" description="Low complexity" evidence="6">
    <location>
        <begin position="467"/>
        <end position="480"/>
    </location>
</feature>
<dbReference type="GO" id="GO:0008289">
    <property type="term" value="F:lipid binding"/>
    <property type="evidence" value="ECO:0007669"/>
    <property type="project" value="UniProtKB-KW"/>
</dbReference>
<dbReference type="InterPro" id="IPR035892">
    <property type="entry name" value="C2_domain_sf"/>
</dbReference>
<keyword evidence="4" id="KW-0446">Lipid-binding</keyword>
<keyword evidence="5 7" id="KW-0472">Membrane</keyword>
<dbReference type="Pfam" id="PF00168">
    <property type="entry name" value="C2"/>
    <property type="match status" value="2"/>
</dbReference>
<evidence type="ECO:0000259" key="8">
    <source>
        <dbReference type="PROSITE" id="PS50004"/>
    </source>
</evidence>
<dbReference type="PROSITE" id="PS51847">
    <property type="entry name" value="SMP"/>
    <property type="match status" value="1"/>
</dbReference>
<evidence type="ECO:0000256" key="1">
    <source>
        <dbReference type="ARBA" id="ARBA00004370"/>
    </source>
</evidence>
<dbReference type="Proteomes" id="UP001255856">
    <property type="component" value="Unassembled WGS sequence"/>
</dbReference>
<dbReference type="PANTHER" id="PTHR10774">
    <property type="entry name" value="EXTENDED SYNAPTOTAGMIN-RELATED"/>
    <property type="match status" value="1"/>
</dbReference>
<proteinExistence type="predicted"/>